<sequence>MRYTPKSSGVTALPPLRLLDQVRDRLRARHYCSRTEQAYPSRIPRFILAGGKRHPAQMGQAVVEAFLTRLATDAQVSVDTQNPALAMPLFLYRDVLRVERHHVSDEIPSTQDLA</sequence>
<dbReference type="Gene3D" id="1.10.150.130">
    <property type="match status" value="1"/>
</dbReference>
<dbReference type="Pfam" id="PF13495">
    <property type="entry name" value="Phage_int_SAM_4"/>
    <property type="match status" value="1"/>
</dbReference>
<dbReference type="EMBL" id="JAJIUN010000062">
    <property type="protein sequence ID" value="MCC8623011.1"/>
    <property type="molecule type" value="Genomic_DNA"/>
</dbReference>
<accession>A0ABS8LCF5</accession>
<evidence type="ECO:0000256" key="1">
    <source>
        <dbReference type="ARBA" id="ARBA00023125"/>
    </source>
</evidence>
<dbReference type="InterPro" id="IPR010998">
    <property type="entry name" value="Integrase_recombinase_N"/>
</dbReference>
<organism evidence="3 4">
    <name type="scientific">Xanthomonas vesicatoria</name>
    <dbReference type="NCBI Taxonomy" id="56460"/>
    <lineage>
        <taxon>Bacteria</taxon>
        <taxon>Pseudomonadati</taxon>
        <taxon>Pseudomonadota</taxon>
        <taxon>Gammaproteobacteria</taxon>
        <taxon>Lysobacterales</taxon>
        <taxon>Lysobacteraceae</taxon>
        <taxon>Xanthomonas</taxon>
    </lineage>
</organism>
<protein>
    <submittedName>
        <fullName evidence="3">Phage integrase N-terminal SAM-like domain-containing protein</fullName>
    </submittedName>
</protein>
<proteinExistence type="predicted"/>
<keyword evidence="1" id="KW-0238">DNA-binding</keyword>
<dbReference type="InterPro" id="IPR004107">
    <property type="entry name" value="Integrase_SAM-like_N"/>
</dbReference>
<gene>
    <name evidence="3" type="ORF">LN473_13640</name>
</gene>
<reference evidence="3" key="1">
    <citation type="submission" date="2021-11" db="EMBL/GenBank/DDBJ databases">
        <title>Genome resources and taxonomic validation of 89 Xanthomonas strains.</title>
        <authorList>
            <person name="Tambong J.T."/>
        </authorList>
    </citation>
    <scope>NUCLEOTIDE SEQUENCE</scope>
    <source>
        <strain evidence="3">Bv 5-4A</strain>
    </source>
</reference>
<comment type="caution">
    <text evidence="3">The sequence shown here is derived from an EMBL/GenBank/DDBJ whole genome shotgun (WGS) entry which is preliminary data.</text>
</comment>
<evidence type="ECO:0000259" key="2">
    <source>
        <dbReference type="Pfam" id="PF13495"/>
    </source>
</evidence>
<feature type="domain" description="Integrase SAM-like N-terminal" evidence="2">
    <location>
        <begin position="18"/>
        <end position="99"/>
    </location>
</feature>
<dbReference type="RefSeq" id="WP_052318675.1">
    <property type="nucleotide sequence ID" value="NZ_CP018470.1"/>
</dbReference>
<keyword evidence="4" id="KW-1185">Reference proteome</keyword>
<evidence type="ECO:0000313" key="3">
    <source>
        <dbReference type="EMBL" id="MCC8623011.1"/>
    </source>
</evidence>
<dbReference type="Proteomes" id="UP001430544">
    <property type="component" value="Unassembled WGS sequence"/>
</dbReference>
<name>A0ABS8LCF5_9XANT</name>
<evidence type="ECO:0000313" key="4">
    <source>
        <dbReference type="Proteomes" id="UP001430544"/>
    </source>
</evidence>